<keyword evidence="2" id="KW-0645">Protease</keyword>
<dbReference type="InterPro" id="IPR038765">
    <property type="entry name" value="Papain-like_cys_pep_sf"/>
</dbReference>
<evidence type="ECO:0000313" key="6">
    <source>
        <dbReference type="EMBL" id="KAA0970315.1"/>
    </source>
</evidence>
<evidence type="ECO:0000256" key="3">
    <source>
        <dbReference type="ARBA" id="ARBA00022801"/>
    </source>
</evidence>
<proteinExistence type="inferred from homology"/>
<sequence length="140" mass="15310">MARATGRMMLDHYVGLPFAERGRDGDGLDCWGLLRLIYREQLGITLPSFADAYMTTEDGVALADLMAGNMGPWIEVARDSERVGDGVLMTLAGQPRHIGIVAAPGFVLHIERGMGSIIEPFTSPRISRRIVGLFRHRSAA</sequence>
<keyword evidence="7" id="KW-1185">Reference proteome</keyword>
<dbReference type="GO" id="GO:0006508">
    <property type="term" value="P:proteolysis"/>
    <property type="evidence" value="ECO:0007669"/>
    <property type="project" value="UniProtKB-KW"/>
</dbReference>
<dbReference type="AlphaFoldDB" id="A0A5B0DWS5"/>
<accession>A0A5B0DWS5</accession>
<evidence type="ECO:0000256" key="4">
    <source>
        <dbReference type="ARBA" id="ARBA00022807"/>
    </source>
</evidence>
<organism evidence="6 7">
    <name type="scientific">Aureimonas fodinaquatilis</name>
    <dbReference type="NCBI Taxonomy" id="2565783"/>
    <lineage>
        <taxon>Bacteria</taxon>
        <taxon>Pseudomonadati</taxon>
        <taxon>Pseudomonadota</taxon>
        <taxon>Alphaproteobacteria</taxon>
        <taxon>Hyphomicrobiales</taxon>
        <taxon>Aurantimonadaceae</taxon>
        <taxon>Aureimonas</taxon>
    </lineage>
</organism>
<comment type="caution">
    <text evidence="6">The sequence shown here is derived from an EMBL/GenBank/DDBJ whole genome shotgun (WGS) entry which is preliminary data.</text>
</comment>
<evidence type="ECO:0000256" key="2">
    <source>
        <dbReference type="ARBA" id="ARBA00022670"/>
    </source>
</evidence>
<dbReference type="SUPFAM" id="SSF54001">
    <property type="entry name" value="Cysteine proteinases"/>
    <property type="match status" value="1"/>
</dbReference>
<evidence type="ECO:0000313" key="7">
    <source>
        <dbReference type="Proteomes" id="UP000324738"/>
    </source>
</evidence>
<gene>
    <name evidence="6" type="ORF">FPY71_07260</name>
</gene>
<dbReference type="EMBL" id="VTWH01000002">
    <property type="protein sequence ID" value="KAA0970315.1"/>
    <property type="molecule type" value="Genomic_DNA"/>
</dbReference>
<dbReference type="GO" id="GO:0008234">
    <property type="term" value="F:cysteine-type peptidase activity"/>
    <property type="evidence" value="ECO:0007669"/>
    <property type="project" value="UniProtKB-KW"/>
</dbReference>
<feature type="domain" description="NlpC/P60" evidence="5">
    <location>
        <begin position="1"/>
        <end position="137"/>
    </location>
</feature>
<dbReference type="InterPro" id="IPR000064">
    <property type="entry name" value="NLP_P60_dom"/>
</dbReference>
<dbReference type="PROSITE" id="PS51935">
    <property type="entry name" value="NLPC_P60"/>
    <property type="match status" value="1"/>
</dbReference>
<dbReference type="OrthoDB" id="6058745at2"/>
<keyword evidence="4" id="KW-0788">Thiol protease</keyword>
<protein>
    <submittedName>
        <fullName evidence="6">NlpC/P60 family protein</fullName>
    </submittedName>
</protein>
<dbReference type="Proteomes" id="UP000324738">
    <property type="component" value="Unassembled WGS sequence"/>
</dbReference>
<keyword evidence="3" id="KW-0378">Hydrolase</keyword>
<comment type="similarity">
    <text evidence="1">Belongs to the peptidase C40 family.</text>
</comment>
<evidence type="ECO:0000256" key="1">
    <source>
        <dbReference type="ARBA" id="ARBA00007074"/>
    </source>
</evidence>
<dbReference type="Gene3D" id="3.90.1720.10">
    <property type="entry name" value="endopeptidase domain like (from Nostoc punctiforme)"/>
    <property type="match status" value="1"/>
</dbReference>
<dbReference type="Pfam" id="PF00877">
    <property type="entry name" value="NLPC_P60"/>
    <property type="match status" value="1"/>
</dbReference>
<evidence type="ECO:0000259" key="5">
    <source>
        <dbReference type="PROSITE" id="PS51935"/>
    </source>
</evidence>
<reference evidence="6 7" key="1">
    <citation type="submission" date="2019-08" db="EMBL/GenBank/DDBJ databases">
        <title>Aureimonas fodiniaquatilis sp. nov., isolated from a coal mine wastewater.</title>
        <authorList>
            <person name="Kim W."/>
        </authorList>
    </citation>
    <scope>NUCLEOTIDE SEQUENCE [LARGE SCALE GENOMIC DNA]</scope>
    <source>
        <strain evidence="6 7">CAU 1482</strain>
    </source>
</reference>
<name>A0A5B0DWS5_9HYPH</name>